<name>A0A2Z2NIP8_9GAMM</name>
<dbReference type="PANTHER" id="PTHR43364">
    <property type="entry name" value="NADH-SPECIFIC METHYLGLYOXAL REDUCTASE-RELATED"/>
    <property type="match status" value="1"/>
</dbReference>
<proteinExistence type="predicted"/>
<evidence type="ECO:0000313" key="4">
    <source>
        <dbReference type="Proteomes" id="UP000250079"/>
    </source>
</evidence>
<dbReference type="InterPro" id="IPR023210">
    <property type="entry name" value="NADP_OxRdtase_dom"/>
</dbReference>
<accession>A0A2Z2NIP8</accession>
<dbReference type="EC" id="1.1.1.-" evidence="3"/>
<organism evidence="3 4">
    <name type="scientific">Granulosicoccus antarcticus IMCC3135</name>
    <dbReference type="NCBI Taxonomy" id="1192854"/>
    <lineage>
        <taxon>Bacteria</taxon>
        <taxon>Pseudomonadati</taxon>
        <taxon>Pseudomonadota</taxon>
        <taxon>Gammaproteobacteria</taxon>
        <taxon>Chromatiales</taxon>
        <taxon>Granulosicoccaceae</taxon>
        <taxon>Granulosicoccus</taxon>
    </lineage>
</organism>
<dbReference type="InterPro" id="IPR050523">
    <property type="entry name" value="AKR_Detox_Biosynth"/>
</dbReference>
<feature type="domain" description="NADP-dependent oxidoreductase" evidence="2">
    <location>
        <begin position="5"/>
        <end position="270"/>
    </location>
</feature>
<keyword evidence="1 3" id="KW-0560">Oxidoreductase</keyword>
<evidence type="ECO:0000313" key="3">
    <source>
        <dbReference type="EMBL" id="ASJ71029.1"/>
    </source>
</evidence>
<dbReference type="OrthoDB" id="9772407at2"/>
<dbReference type="CDD" id="cd19075">
    <property type="entry name" value="AKR_AKR7A1-5"/>
    <property type="match status" value="1"/>
</dbReference>
<dbReference type="InterPro" id="IPR036812">
    <property type="entry name" value="NAD(P)_OxRdtase_dom_sf"/>
</dbReference>
<evidence type="ECO:0000256" key="1">
    <source>
        <dbReference type="ARBA" id="ARBA00023002"/>
    </source>
</evidence>
<keyword evidence="4" id="KW-1185">Reference proteome</keyword>
<dbReference type="PANTHER" id="PTHR43364:SF4">
    <property type="entry name" value="NAD(P)-LINKED OXIDOREDUCTASE SUPERFAMILY PROTEIN"/>
    <property type="match status" value="1"/>
</dbReference>
<evidence type="ECO:0000259" key="2">
    <source>
        <dbReference type="Pfam" id="PF00248"/>
    </source>
</evidence>
<sequence length="285" mass="31691">MSISKGQTETLLGKLQQRGELAGTMMASKANPSAPGGLSPTSINEQLSTSLERLNMSSLDLYYLHSPDLDVPIRDSLRAVASLHWQGKFVRFGLSNYAAWQVAEIVEICRAEEWIQPTVYQGMYNALTRDVERELFPCLSNYGIAFHAYNPLAGGLLSGKYQTVDSLPTSGRFASANGYQNRYWKPAYFDVINRMTELSRAEGIEPAVAAIRWLRHHSELATLDRALAQQSAGLQHGIILGASSMQHFEQNMQATTEGSLPADLVEAFEEGWEQVRPACIKYFRP</sequence>
<dbReference type="SUPFAM" id="SSF51430">
    <property type="entry name" value="NAD(P)-linked oxidoreductase"/>
    <property type="match status" value="1"/>
</dbReference>
<protein>
    <submittedName>
        <fullName evidence="3">L-glyceraldehyde 3-phosphate reductase</fullName>
        <ecNumber evidence="3">1.1.1.-</ecNumber>
    </submittedName>
</protein>
<gene>
    <name evidence="3" type="primary">gpr_1</name>
    <name evidence="3" type="ORF">IMCC3135_04580</name>
</gene>
<dbReference type="AlphaFoldDB" id="A0A2Z2NIP8"/>
<dbReference type="Gene3D" id="3.20.20.100">
    <property type="entry name" value="NADP-dependent oxidoreductase domain"/>
    <property type="match status" value="1"/>
</dbReference>
<dbReference type="RefSeq" id="WP_157735760.1">
    <property type="nucleotide sequence ID" value="NZ_CP018632.1"/>
</dbReference>
<dbReference type="GO" id="GO:0016491">
    <property type="term" value="F:oxidoreductase activity"/>
    <property type="evidence" value="ECO:0007669"/>
    <property type="project" value="UniProtKB-KW"/>
</dbReference>
<reference evidence="3 4" key="1">
    <citation type="submission" date="2016-12" db="EMBL/GenBank/DDBJ databases">
        <authorList>
            <person name="Song W.-J."/>
            <person name="Kurnit D.M."/>
        </authorList>
    </citation>
    <scope>NUCLEOTIDE SEQUENCE [LARGE SCALE GENOMIC DNA]</scope>
    <source>
        <strain evidence="3 4">IMCC3135</strain>
    </source>
</reference>
<dbReference type="EMBL" id="CP018632">
    <property type="protein sequence ID" value="ASJ71029.1"/>
    <property type="molecule type" value="Genomic_DNA"/>
</dbReference>
<dbReference type="Pfam" id="PF00248">
    <property type="entry name" value="Aldo_ket_red"/>
    <property type="match status" value="1"/>
</dbReference>
<dbReference type="KEGG" id="gai:IMCC3135_04580"/>
<dbReference type="Proteomes" id="UP000250079">
    <property type="component" value="Chromosome"/>
</dbReference>